<evidence type="ECO:0000259" key="2">
    <source>
        <dbReference type="Pfam" id="PF03703"/>
    </source>
</evidence>
<dbReference type="GeneID" id="95394097"/>
<accession>A0A7W5VBX4</accession>
<sequence>MSTRQEAAVEVVWSALHRRVPLATAVVSLAIAAPAGIGATRILLGMDLPYALVAAGAAGTVLLVVVAAYVHGVARLRTTRFRLTAERLELRVGILTRQHRAIPRDRVRSVDVKADVVRRAFGLAVVKVGTGEHTSGESAELTLNGLAAAEAESLRRTLLSGVAARESVQEDGGQAIAGLRWQWVRYAPLSIWVFVGGAVAIGAIKKVLDVFGLDVFSASMAKAAWEWLIANPWISVPVVVTGSLLVGLVGAVGLFAETWGGYRLEWEAGTLRVRRGLLTRRSLTLETGRLRGVVVAEPLLLRLGGGAKVRAVAVGLRKAEGDESEEVSALTPPMPRAEAVRVASRVLHASPSPVAMAGGLDDLRPHPKAARSRRVRPALATVATLAAAMAVADLLTGWIPAAAWALPLIALPVASALALDAYRGLGHRLTGSHLLTRAGSALRTTVALDRGGIVGWRIRQSFFQRRLGLITVAATTAAGDGHYDVLDVDASEGLDLAAQAVPGLLEPFLLRRES</sequence>
<feature type="transmembrane region" description="Helical" evidence="1">
    <location>
        <begin position="401"/>
        <end position="419"/>
    </location>
</feature>
<dbReference type="InterPro" id="IPR005182">
    <property type="entry name" value="YdbS-like_PH"/>
</dbReference>
<feature type="transmembrane region" description="Helical" evidence="1">
    <location>
        <begin position="378"/>
        <end position="395"/>
    </location>
</feature>
<evidence type="ECO:0000313" key="4">
    <source>
        <dbReference type="Proteomes" id="UP000579945"/>
    </source>
</evidence>
<feature type="transmembrane region" description="Helical" evidence="1">
    <location>
        <begin position="186"/>
        <end position="204"/>
    </location>
</feature>
<gene>
    <name evidence="3" type="ORF">FHR33_007901</name>
</gene>
<name>A0A7W5VBX4_9ACTN</name>
<feature type="domain" description="YdbS-like PH" evidence="2">
    <location>
        <begin position="77"/>
        <end position="158"/>
    </location>
</feature>
<feature type="transmembrane region" description="Helical" evidence="1">
    <location>
        <begin position="20"/>
        <end position="44"/>
    </location>
</feature>
<evidence type="ECO:0000313" key="3">
    <source>
        <dbReference type="EMBL" id="MBB3732041.1"/>
    </source>
</evidence>
<dbReference type="Proteomes" id="UP000579945">
    <property type="component" value="Unassembled WGS sequence"/>
</dbReference>
<feature type="transmembrane region" description="Helical" evidence="1">
    <location>
        <begin position="50"/>
        <end position="70"/>
    </location>
</feature>
<dbReference type="PANTHER" id="PTHR34473">
    <property type="entry name" value="UPF0699 TRANSMEMBRANE PROTEIN YDBS"/>
    <property type="match status" value="1"/>
</dbReference>
<organism evidence="3 4">
    <name type="scientific">Nonomuraea dietziae</name>
    <dbReference type="NCBI Taxonomy" id="65515"/>
    <lineage>
        <taxon>Bacteria</taxon>
        <taxon>Bacillati</taxon>
        <taxon>Actinomycetota</taxon>
        <taxon>Actinomycetes</taxon>
        <taxon>Streptosporangiales</taxon>
        <taxon>Streptosporangiaceae</taxon>
        <taxon>Nonomuraea</taxon>
    </lineage>
</organism>
<evidence type="ECO:0000256" key="1">
    <source>
        <dbReference type="SAM" id="Phobius"/>
    </source>
</evidence>
<dbReference type="PIRSF" id="PIRSF026631">
    <property type="entry name" value="UCP026631"/>
    <property type="match status" value="1"/>
</dbReference>
<reference evidence="3 4" key="1">
    <citation type="submission" date="2020-08" db="EMBL/GenBank/DDBJ databases">
        <title>Sequencing the genomes of 1000 actinobacteria strains.</title>
        <authorList>
            <person name="Klenk H.-P."/>
        </authorList>
    </citation>
    <scope>NUCLEOTIDE SEQUENCE [LARGE SCALE GENOMIC DNA]</scope>
    <source>
        <strain evidence="3 4">DSM 44320</strain>
    </source>
</reference>
<keyword evidence="4" id="KW-1185">Reference proteome</keyword>
<dbReference type="Pfam" id="PF03703">
    <property type="entry name" value="bPH_2"/>
    <property type="match status" value="2"/>
</dbReference>
<dbReference type="PANTHER" id="PTHR34473:SF2">
    <property type="entry name" value="UPF0699 TRANSMEMBRANE PROTEIN YDBT"/>
    <property type="match status" value="1"/>
</dbReference>
<proteinExistence type="predicted"/>
<comment type="caution">
    <text evidence="3">The sequence shown here is derived from an EMBL/GenBank/DDBJ whole genome shotgun (WGS) entry which is preliminary data.</text>
</comment>
<keyword evidence="1" id="KW-0812">Transmembrane</keyword>
<feature type="domain" description="YdbS-like PH" evidence="2">
    <location>
        <begin position="422"/>
        <end position="493"/>
    </location>
</feature>
<dbReference type="AlphaFoldDB" id="A0A7W5VBX4"/>
<dbReference type="RefSeq" id="WP_183658771.1">
    <property type="nucleotide sequence ID" value="NZ_BAAAXX010000180.1"/>
</dbReference>
<feature type="transmembrane region" description="Helical" evidence="1">
    <location>
        <begin position="234"/>
        <end position="256"/>
    </location>
</feature>
<dbReference type="EMBL" id="JACIBV010000001">
    <property type="protein sequence ID" value="MBB3732041.1"/>
    <property type="molecule type" value="Genomic_DNA"/>
</dbReference>
<keyword evidence="1" id="KW-1133">Transmembrane helix</keyword>
<protein>
    <submittedName>
        <fullName evidence="3">Putative membrane protein</fullName>
    </submittedName>
</protein>
<keyword evidence="1" id="KW-0472">Membrane</keyword>
<dbReference type="InterPro" id="IPR014529">
    <property type="entry name" value="UCP026631"/>
</dbReference>